<protein>
    <submittedName>
        <fullName evidence="3">IF-2-associated domain-containing protein</fullName>
    </submittedName>
</protein>
<sequence length="75" mass="7799">MSETDNDKPKLGMRQPLGLKRTVETGKVKQSFSHGRSNTVIVETKRRRVLGPQGGAPEAAAPAPAPTPAPAAPAA</sequence>
<dbReference type="EMBL" id="JABEOU010000048">
    <property type="protein sequence ID" value="NNG58890.1"/>
    <property type="molecule type" value="Genomic_DNA"/>
</dbReference>
<evidence type="ECO:0000259" key="2">
    <source>
        <dbReference type="Pfam" id="PF08364"/>
    </source>
</evidence>
<name>A0A7Y2KSL3_SPHPI</name>
<reference evidence="3 4" key="1">
    <citation type="submission" date="2020-05" db="EMBL/GenBank/DDBJ databases">
        <title>Draft Genome Sequences of Sphingomonas sp. Isolated from the International Space Station.</title>
        <authorList>
            <person name="Bijlani S."/>
            <person name="Singh N.K."/>
            <person name="Mason C.E."/>
            <person name="Wang C.C."/>
            <person name="Venkateswaran K."/>
        </authorList>
    </citation>
    <scope>NUCLEOTIDE SEQUENCE [LARGE SCALE GENOMIC DNA]</scope>
    <source>
        <strain evidence="3 4">FKI-L5-BR-P1</strain>
    </source>
</reference>
<evidence type="ECO:0000313" key="3">
    <source>
        <dbReference type="EMBL" id="NNG58890.1"/>
    </source>
</evidence>
<proteinExistence type="predicted"/>
<feature type="compositionally biased region" description="Pro residues" evidence="1">
    <location>
        <begin position="63"/>
        <end position="75"/>
    </location>
</feature>
<accession>A0A7Y2KSL3</accession>
<feature type="compositionally biased region" description="Polar residues" evidence="1">
    <location>
        <begin position="28"/>
        <end position="41"/>
    </location>
</feature>
<dbReference type="Proteomes" id="UP000550136">
    <property type="component" value="Unassembled WGS sequence"/>
</dbReference>
<gene>
    <name evidence="3" type="ORF">HKX06_16120</name>
</gene>
<dbReference type="InterPro" id="IPR013575">
    <property type="entry name" value="IF2_assoc_dom_bac"/>
</dbReference>
<evidence type="ECO:0000313" key="4">
    <source>
        <dbReference type="Proteomes" id="UP000550136"/>
    </source>
</evidence>
<dbReference type="RefSeq" id="WP_170170949.1">
    <property type="nucleotide sequence ID" value="NZ_JABEOU010000048.1"/>
</dbReference>
<organism evidence="3 4">
    <name type="scientific">Sphingomonas paucimobilis</name>
    <name type="common">Pseudomonas paucimobilis</name>
    <dbReference type="NCBI Taxonomy" id="13689"/>
    <lineage>
        <taxon>Bacteria</taxon>
        <taxon>Pseudomonadati</taxon>
        <taxon>Pseudomonadota</taxon>
        <taxon>Alphaproteobacteria</taxon>
        <taxon>Sphingomonadales</taxon>
        <taxon>Sphingomonadaceae</taxon>
        <taxon>Sphingomonas</taxon>
    </lineage>
</organism>
<dbReference type="Pfam" id="PF08364">
    <property type="entry name" value="IF2_assoc"/>
    <property type="match status" value="1"/>
</dbReference>
<comment type="caution">
    <text evidence="3">The sequence shown here is derived from an EMBL/GenBank/DDBJ whole genome shotgun (WGS) entry which is preliminary data.</text>
</comment>
<feature type="non-terminal residue" evidence="3">
    <location>
        <position position="75"/>
    </location>
</feature>
<feature type="compositionally biased region" description="Basic and acidic residues" evidence="1">
    <location>
        <begin position="1"/>
        <end position="10"/>
    </location>
</feature>
<feature type="domain" description="Initiation factor 2 associated" evidence="2">
    <location>
        <begin position="14"/>
        <end position="51"/>
    </location>
</feature>
<dbReference type="AlphaFoldDB" id="A0A7Y2KSL3"/>
<feature type="region of interest" description="Disordered" evidence="1">
    <location>
        <begin position="1"/>
        <end position="75"/>
    </location>
</feature>
<evidence type="ECO:0000256" key="1">
    <source>
        <dbReference type="SAM" id="MobiDB-lite"/>
    </source>
</evidence>